<evidence type="ECO:0000313" key="2">
    <source>
        <dbReference type="EMBL" id="TJY43102.1"/>
    </source>
</evidence>
<dbReference type="SMART" id="SM00471">
    <property type="entry name" value="HDc"/>
    <property type="match status" value="1"/>
</dbReference>
<name>A0A4U0FI32_9BACL</name>
<feature type="domain" description="HD-GYP" evidence="1">
    <location>
        <begin position="113"/>
        <end position="309"/>
    </location>
</feature>
<proteinExistence type="predicted"/>
<organism evidence="2 3">
    <name type="scientific">Cohnella pontilimi</name>
    <dbReference type="NCBI Taxonomy" id="2564100"/>
    <lineage>
        <taxon>Bacteria</taxon>
        <taxon>Bacillati</taxon>
        <taxon>Bacillota</taxon>
        <taxon>Bacilli</taxon>
        <taxon>Bacillales</taxon>
        <taxon>Paenibacillaceae</taxon>
        <taxon>Cohnella</taxon>
    </lineage>
</organism>
<dbReference type="InterPro" id="IPR003607">
    <property type="entry name" value="HD/PDEase_dom"/>
</dbReference>
<keyword evidence="3" id="KW-1185">Reference proteome</keyword>
<comment type="caution">
    <text evidence="2">The sequence shown here is derived from an EMBL/GenBank/DDBJ whole genome shotgun (WGS) entry which is preliminary data.</text>
</comment>
<gene>
    <name evidence="2" type="ORF">E5161_04180</name>
</gene>
<evidence type="ECO:0000313" key="3">
    <source>
        <dbReference type="Proteomes" id="UP000309673"/>
    </source>
</evidence>
<reference evidence="2 3" key="1">
    <citation type="submission" date="2019-04" db="EMBL/GenBank/DDBJ databases">
        <title>Cohnella sp. nov., isolated from soil.</title>
        <authorList>
            <person name="Kim W."/>
        </authorList>
    </citation>
    <scope>NUCLEOTIDE SEQUENCE [LARGE SCALE GENOMIC DNA]</scope>
    <source>
        <strain evidence="2 3">CAU 1483</strain>
    </source>
</reference>
<protein>
    <submittedName>
        <fullName evidence="2">HD-GYP domain-containing protein</fullName>
    </submittedName>
</protein>
<dbReference type="EMBL" id="SUPK01000002">
    <property type="protein sequence ID" value="TJY43102.1"/>
    <property type="molecule type" value="Genomic_DNA"/>
</dbReference>
<dbReference type="Proteomes" id="UP000309673">
    <property type="component" value="Unassembled WGS sequence"/>
</dbReference>
<dbReference type="SUPFAM" id="SSF109604">
    <property type="entry name" value="HD-domain/PDEase-like"/>
    <property type="match status" value="1"/>
</dbReference>
<dbReference type="Gene3D" id="1.10.3210.10">
    <property type="entry name" value="Hypothetical protein af1432"/>
    <property type="match status" value="1"/>
</dbReference>
<dbReference type="PROSITE" id="PS51832">
    <property type="entry name" value="HD_GYP"/>
    <property type="match status" value="1"/>
</dbReference>
<dbReference type="CDD" id="cd00077">
    <property type="entry name" value="HDc"/>
    <property type="match status" value="1"/>
</dbReference>
<dbReference type="Pfam" id="PF13487">
    <property type="entry name" value="HD_5"/>
    <property type="match status" value="1"/>
</dbReference>
<dbReference type="PANTHER" id="PTHR43155">
    <property type="entry name" value="CYCLIC DI-GMP PHOSPHODIESTERASE PA4108-RELATED"/>
    <property type="match status" value="1"/>
</dbReference>
<dbReference type="PANTHER" id="PTHR43155:SF2">
    <property type="entry name" value="CYCLIC DI-GMP PHOSPHODIESTERASE PA4108"/>
    <property type="match status" value="1"/>
</dbReference>
<dbReference type="AlphaFoldDB" id="A0A4U0FI32"/>
<evidence type="ECO:0000259" key="1">
    <source>
        <dbReference type="PROSITE" id="PS51832"/>
    </source>
</evidence>
<accession>A0A4U0FI32</accession>
<sequence>MKKMHMRSVKPGDILSRPIWTANGSFLLGVGMKLNERYIEKLLRLGTEYVYVDDQLTSDIIPEDSIQDETRKMAVQTVYKTMAELKAAPLIQRRVSLPNLGKEYRQIIGDILLDLTRNKALMFNLTSINVKDEYLFQHAVNVAVLAGIVGIAKGYNRTQLTELGIGALLYDIGMTGLPDEFWQNPSRLTPEQMILMQKHTEEGFEILRKQPDIPLLSAHCALQHHERFDGSGYPRGLKGKEIHEYAQIVAIADVYNALTSPRTYRKAYSASEAVEFLFASGNQWFDIDLIKVFCNHIAIYPVAATVLLNTGQVGVVSAVNQESSHRPFIRIVQEPDGNPPGTAYELNLSKQLNVTILKEL</sequence>
<dbReference type="OrthoDB" id="9759601at2"/>
<dbReference type="RefSeq" id="WP_136776467.1">
    <property type="nucleotide sequence ID" value="NZ_SUPK01000002.1"/>
</dbReference>
<dbReference type="InterPro" id="IPR037522">
    <property type="entry name" value="HD_GYP_dom"/>
</dbReference>